<dbReference type="Proteomes" id="UP000006258">
    <property type="component" value="Unassembled WGS sequence"/>
</dbReference>
<accession>D7VHU9</accession>
<dbReference type="RefSeq" id="WP_002997752.1">
    <property type="nucleotide sequence ID" value="NZ_GL379771.1"/>
</dbReference>
<reference evidence="1" key="1">
    <citation type="submission" date="2010-07" db="EMBL/GenBank/DDBJ databases">
        <authorList>
            <person name="Muzny D."/>
            <person name="Qin X."/>
            <person name="Buhay C."/>
            <person name="Dugan-Rocha S."/>
            <person name="Ding Y."/>
            <person name="Chen G."/>
            <person name="Hawes A."/>
            <person name="Holder M."/>
            <person name="Jhangiani S."/>
            <person name="Johnson A."/>
            <person name="Khan Z."/>
            <person name="Li Z."/>
            <person name="Liu W."/>
            <person name="Liu X."/>
            <person name="Perez L."/>
            <person name="Shen H."/>
            <person name="Wang Q."/>
            <person name="Watt J."/>
            <person name="Xi L."/>
            <person name="Xin Y."/>
            <person name="Zhou J."/>
            <person name="Deng J."/>
            <person name="Jiang H."/>
            <person name="Liu Y."/>
            <person name="Qu J."/>
            <person name="Song X.-Z."/>
            <person name="Zhang L."/>
            <person name="Villasana D."/>
            <person name="Johnson A."/>
            <person name="Liu J."/>
            <person name="Liyanage D."/>
            <person name="Lorensuhewa L."/>
            <person name="Robinson T."/>
            <person name="Song A."/>
            <person name="Song B.-B."/>
            <person name="Dinh H."/>
            <person name="Thornton R."/>
            <person name="Coyle M."/>
            <person name="Francisco L."/>
            <person name="Jackson L."/>
            <person name="Javaid M."/>
            <person name="Korchina V."/>
            <person name="Kovar C."/>
            <person name="Mata R."/>
            <person name="Mathew T."/>
            <person name="Ngo R."/>
            <person name="Nguyen L."/>
            <person name="Nguyen N."/>
            <person name="Okwuonu G."/>
            <person name="Ongeri F."/>
            <person name="Pham C."/>
            <person name="Simmons D."/>
            <person name="Wilczek-Boney K."/>
            <person name="Hale W."/>
            <person name="Jakkamsetti A."/>
            <person name="Pham P."/>
            <person name="Ruth R."/>
            <person name="San Lucas F."/>
            <person name="Warren J."/>
            <person name="Zhang J."/>
            <person name="Zhao Z."/>
            <person name="Zhou C."/>
            <person name="Zhu D."/>
            <person name="Lee S."/>
            <person name="Bess C."/>
            <person name="Blankenburg K."/>
            <person name="Forbes L."/>
            <person name="Fu Q."/>
            <person name="Gubbala S."/>
            <person name="Hirani K."/>
            <person name="Jayaseelan J.C."/>
            <person name="Lara F."/>
            <person name="Munidasa M."/>
            <person name="Palculict T."/>
            <person name="Patil S."/>
            <person name="Pu L.-L."/>
            <person name="Saada N."/>
            <person name="Tang L."/>
            <person name="Weissenberger G."/>
            <person name="Zhu Y."/>
            <person name="Hemphill L."/>
            <person name="Shang Y."/>
            <person name="Youmans B."/>
            <person name="Ayvaz T."/>
            <person name="Ross M."/>
            <person name="Santibanez J."/>
            <person name="Aqrawi P."/>
            <person name="Gross S."/>
            <person name="Joshi V."/>
            <person name="Fowler G."/>
            <person name="Nazareth L."/>
            <person name="Reid J."/>
            <person name="Worley K."/>
            <person name="Petrosino J."/>
            <person name="Highlander S."/>
            <person name="Gibbs R."/>
        </authorList>
    </citation>
    <scope>NUCLEOTIDE SEQUENCE [LARGE SCALE GENOMIC DNA]</scope>
    <source>
        <strain evidence="1">ATCC 33861</strain>
    </source>
</reference>
<dbReference type="AlphaFoldDB" id="D7VHU9"/>
<evidence type="ECO:0000313" key="1">
    <source>
        <dbReference type="EMBL" id="EFK59651.1"/>
    </source>
</evidence>
<protein>
    <submittedName>
        <fullName evidence="1">Uncharacterized protein</fullName>
    </submittedName>
</protein>
<gene>
    <name evidence="1" type="ORF">HMPREF0766_10568</name>
</gene>
<comment type="caution">
    <text evidence="1">The sequence shown here is derived from an EMBL/GenBank/DDBJ whole genome shotgun (WGS) entry which is preliminary data.</text>
</comment>
<evidence type="ECO:0000313" key="2">
    <source>
        <dbReference type="Proteomes" id="UP000006258"/>
    </source>
</evidence>
<dbReference type="GeneID" id="95429190"/>
<dbReference type="EMBL" id="ACHA02000002">
    <property type="protein sequence ID" value="EFK59651.1"/>
    <property type="molecule type" value="Genomic_DNA"/>
</dbReference>
<keyword evidence="2" id="KW-1185">Reference proteome</keyword>
<organism evidence="1 2">
    <name type="scientific">Sphingobacterium spiritivorum ATCC 33861</name>
    <dbReference type="NCBI Taxonomy" id="525373"/>
    <lineage>
        <taxon>Bacteria</taxon>
        <taxon>Pseudomonadati</taxon>
        <taxon>Bacteroidota</taxon>
        <taxon>Sphingobacteriia</taxon>
        <taxon>Sphingobacteriales</taxon>
        <taxon>Sphingobacteriaceae</taxon>
        <taxon>Sphingobacterium</taxon>
    </lineage>
</organism>
<dbReference type="OrthoDB" id="1496330at2"/>
<dbReference type="HOGENOM" id="CLU_626853_0_0_10"/>
<sequence length="437" mass="50651">MAIIISLIFLGSLIGFVLGLIKPSLVVKFKLPKTRLISSAIYGGIMILSGIVISNMPEDNTPNNINHRNDYLEKWNNLSDKKITGYINEKIVGEWHLDFAVFQDYNTGEITKVNHHSRKQGNQSVYLEKFEDKQYLVFEGTGNEHLSQSYKTHFNIKGDSLFIDLTDRYKVMYISPNLLVRKQFDVKMNTSMIEVLYKDSTSFKDERNQYFNYLNTENRKRMIEANLIIDNNDSTNFANAHSTIINCLISDKLNSIINENVSNKGKDSLSSATQINLDKIDKYINEFWFLKFKSLFESVPKEPGGDIYIGKVNNILYHLNADMVKRKILKLDNKIYSTLYNSKLTEIEKFKSEYKIYGDGGDTFLRLAAEDYIVNHLKDPNSLKIVDAYINKKANEGWVYYIKYRAKNSFGAYNLEDALILIKYDPKSKLYYGVRHW</sequence>
<proteinExistence type="predicted"/>
<name>D7VHU9_SPHSI</name>